<protein>
    <submittedName>
        <fullName evidence="2">Helix-turn-helix transcriptional regulator</fullName>
    </submittedName>
</protein>
<organism evidence="2 3">
    <name type="scientific">Brevundimonas staleyi</name>
    <dbReference type="NCBI Taxonomy" id="74326"/>
    <lineage>
        <taxon>Bacteria</taxon>
        <taxon>Pseudomonadati</taxon>
        <taxon>Pseudomonadota</taxon>
        <taxon>Alphaproteobacteria</taxon>
        <taxon>Caulobacterales</taxon>
        <taxon>Caulobacteraceae</taxon>
        <taxon>Brevundimonas</taxon>
    </lineage>
</organism>
<dbReference type="InterPro" id="IPR016032">
    <property type="entry name" value="Sig_transdc_resp-reg_C-effctor"/>
</dbReference>
<dbReference type="Pfam" id="PF00196">
    <property type="entry name" value="GerE"/>
    <property type="match status" value="1"/>
</dbReference>
<reference evidence="3" key="1">
    <citation type="journal article" date="2019" name="Int. J. Syst. Evol. Microbiol.">
        <title>The Global Catalogue of Microorganisms (GCM) 10K type strain sequencing project: providing services to taxonomists for standard genome sequencing and annotation.</title>
        <authorList>
            <consortium name="The Broad Institute Genomics Platform"/>
            <consortium name="The Broad Institute Genome Sequencing Center for Infectious Disease"/>
            <person name="Wu L."/>
            <person name="Ma J."/>
        </authorList>
    </citation>
    <scope>NUCLEOTIDE SEQUENCE [LARGE SCALE GENOMIC DNA]</scope>
    <source>
        <strain evidence="3">JCM 12125</strain>
    </source>
</reference>
<dbReference type="EMBL" id="JBHSLF010000018">
    <property type="protein sequence ID" value="MFC5344026.1"/>
    <property type="molecule type" value="Genomic_DNA"/>
</dbReference>
<comment type="caution">
    <text evidence="2">The sequence shown here is derived from an EMBL/GenBank/DDBJ whole genome shotgun (WGS) entry which is preliminary data.</text>
</comment>
<dbReference type="RefSeq" id="WP_374037426.1">
    <property type="nucleotide sequence ID" value="NZ_CP169082.1"/>
</dbReference>
<dbReference type="Proteomes" id="UP001596152">
    <property type="component" value="Unassembled WGS sequence"/>
</dbReference>
<dbReference type="SUPFAM" id="SSF46894">
    <property type="entry name" value="C-terminal effector domain of the bipartite response regulators"/>
    <property type="match status" value="1"/>
</dbReference>
<feature type="domain" description="HTH luxR-type" evidence="1">
    <location>
        <begin position="292"/>
        <end position="357"/>
    </location>
</feature>
<dbReference type="InterPro" id="IPR000792">
    <property type="entry name" value="Tscrpt_reg_LuxR_C"/>
</dbReference>
<accession>A0ABW0FS48</accession>
<evidence type="ECO:0000313" key="2">
    <source>
        <dbReference type="EMBL" id="MFC5344026.1"/>
    </source>
</evidence>
<dbReference type="PROSITE" id="PS50043">
    <property type="entry name" value="HTH_LUXR_2"/>
    <property type="match status" value="1"/>
</dbReference>
<proteinExistence type="predicted"/>
<evidence type="ECO:0000313" key="3">
    <source>
        <dbReference type="Proteomes" id="UP001596152"/>
    </source>
</evidence>
<name>A0ABW0FS48_9CAUL</name>
<evidence type="ECO:0000259" key="1">
    <source>
        <dbReference type="PROSITE" id="PS50043"/>
    </source>
</evidence>
<dbReference type="InterPro" id="IPR036388">
    <property type="entry name" value="WH-like_DNA-bd_sf"/>
</dbReference>
<sequence length="361" mass="39279">MQTDAELIDRIYESSVAPELWPGVLDEIAAMIEARGGLLFSARKTLHWTASDTVREVFAEYVNDGWFTRCSRRVCIMNAAEPGFFTEQDFWTEEQMEADPIYRDFFRPRGLGWSAGTGLRVPSGDNIVFSIERSLDQGPVQPEHLERLDALRPHLARSALISARLGLQRAEGATEALTAMRLPALLLDDAGRVVEANEMIQQMSDRIGFAAGNRLTLPDRSANEALAERLAALGSHGGDLSCSLPLKDDLGEAVGVLHVVPVRRGAHDIFGRGYALLVLTPIGTDKSPSADLMRSLFDLTRSESRVARGLAIGKTAEEIAAEGDVALTTVRSQIRRVLEKTGCARQAEVASMLAGLAIGPN</sequence>
<dbReference type="SMART" id="SM00421">
    <property type="entry name" value="HTH_LUXR"/>
    <property type="match status" value="1"/>
</dbReference>
<dbReference type="Gene3D" id="1.10.10.10">
    <property type="entry name" value="Winged helix-like DNA-binding domain superfamily/Winged helix DNA-binding domain"/>
    <property type="match status" value="1"/>
</dbReference>
<gene>
    <name evidence="2" type="ORF">ACFPIE_08885</name>
</gene>
<keyword evidence="3" id="KW-1185">Reference proteome</keyword>